<evidence type="ECO:0000313" key="3">
    <source>
        <dbReference type="Proteomes" id="UP001307849"/>
    </source>
</evidence>
<dbReference type="EMBL" id="JAVHJM010000009">
    <property type="protein sequence ID" value="KAK6506272.1"/>
    <property type="molecule type" value="Genomic_DNA"/>
</dbReference>
<dbReference type="AlphaFoldDB" id="A0AAN8NQ97"/>
<feature type="chain" id="PRO_5043054631" description="CBM-cenC domain-containing protein" evidence="1">
    <location>
        <begin position="18"/>
        <end position="348"/>
    </location>
</feature>
<dbReference type="InterPro" id="IPR008979">
    <property type="entry name" value="Galactose-bd-like_sf"/>
</dbReference>
<comment type="caution">
    <text evidence="2">The sequence shown here is derived from an EMBL/GenBank/DDBJ whole genome shotgun (WGS) entry which is preliminary data.</text>
</comment>
<keyword evidence="3" id="KW-1185">Reference proteome</keyword>
<evidence type="ECO:0008006" key="4">
    <source>
        <dbReference type="Google" id="ProtNLM"/>
    </source>
</evidence>
<dbReference type="SUPFAM" id="SSF49785">
    <property type="entry name" value="Galactose-binding domain-like"/>
    <property type="match status" value="1"/>
</dbReference>
<evidence type="ECO:0000313" key="2">
    <source>
        <dbReference type="EMBL" id="KAK6506272.1"/>
    </source>
</evidence>
<organism evidence="2 3">
    <name type="scientific">Arthrobotrys conoides</name>
    <dbReference type="NCBI Taxonomy" id="74498"/>
    <lineage>
        <taxon>Eukaryota</taxon>
        <taxon>Fungi</taxon>
        <taxon>Dikarya</taxon>
        <taxon>Ascomycota</taxon>
        <taxon>Pezizomycotina</taxon>
        <taxon>Orbiliomycetes</taxon>
        <taxon>Orbiliales</taxon>
        <taxon>Orbiliaceae</taxon>
        <taxon>Arthrobotrys</taxon>
    </lineage>
</organism>
<reference evidence="2 3" key="1">
    <citation type="submission" date="2019-10" db="EMBL/GenBank/DDBJ databases">
        <authorList>
            <person name="Palmer J.M."/>
        </authorList>
    </citation>
    <scope>NUCLEOTIDE SEQUENCE [LARGE SCALE GENOMIC DNA]</scope>
    <source>
        <strain evidence="2 3">TWF506</strain>
    </source>
</reference>
<accession>A0AAN8NQ97</accession>
<name>A0AAN8NQ97_9PEZI</name>
<feature type="signal peptide" evidence="1">
    <location>
        <begin position="1"/>
        <end position="17"/>
    </location>
</feature>
<gene>
    <name evidence="2" type="ORF">TWF506_011190</name>
</gene>
<dbReference type="Gene3D" id="2.60.120.260">
    <property type="entry name" value="Galactose-binding domain-like"/>
    <property type="match status" value="1"/>
</dbReference>
<evidence type="ECO:0000256" key="1">
    <source>
        <dbReference type="SAM" id="SignalP"/>
    </source>
</evidence>
<proteinExistence type="predicted"/>
<keyword evidence="1" id="KW-0732">Signal</keyword>
<sequence>MRPIVIPLVTLIGAVFASPAALVKRGCNANNCLRAVRATARESIGLRYCSDFLGIRPVYSFTTETLFTVNLGETTVYDTTVTETITTTTGTAETTITAAPARKRDHEWDPEAEEAYLKGRENILQKCSTDDVKLSSACQCFLSGRPVSTETSTDYTWAVEIVPTLTDTFVATETVQVEAKVTYLPLIKNPGFDDPVEPFRDWEIFDSEFGCNGCTHEVAPNAGSSSSPNSLKAIWVDSPGVSRFQQKVQLEAGKWYKFKFEYKVESASMPQAFIAFELTIGNTDAIIGATNQWQTAESVPILADEFDASNAQIAIFFFLLGGRSGRTEPFYFDSFKIWEVEAPPQDSE</sequence>
<protein>
    <recommendedName>
        <fullName evidence="4">CBM-cenC domain-containing protein</fullName>
    </recommendedName>
</protein>
<dbReference type="Proteomes" id="UP001307849">
    <property type="component" value="Unassembled WGS sequence"/>
</dbReference>